<dbReference type="EMBL" id="DVMU01000137">
    <property type="protein sequence ID" value="HIU34129.1"/>
    <property type="molecule type" value="Genomic_DNA"/>
</dbReference>
<reference evidence="1" key="1">
    <citation type="submission" date="2020-10" db="EMBL/GenBank/DDBJ databases">
        <authorList>
            <person name="Gilroy R."/>
        </authorList>
    </citation>
    <scope>NUCLEOTIDE SEQUENCE</scope>
    <source>
        <strain evidence="1">ChiHcec3-11533</strain>
    </source>
</reference>
<reference evidence="1" key="2">
    <citation type="journal article" date="2021" name="PeerJ">
        <title>Extensive microbial diversity within the chicken gut microbiome revealed by metagenomics and culture.</title>
        <authorList>
            <person name="Gilroy R."/>
            <person name="Ravi A."/>
            <person name="Getino M."/>
            <person name="Pursley I."/>
            <person name="Horton D.L."/>
            <person name="Alikhan N.F."/>
            <person name="Baker D."/>
            <person name="Gharbi K."/>
            <person name="Hall N."/>
            <person name="Watson M."/>
            <person name="Adriaenssens E.M."/>
            <person name="Foster-Nyarko E."/>
            <person name="Jarju S."/>
            <person name="Secka A."/>
            <person name="Antonio M."/>
            <person name="Oren A."/>
            <person name="Chaudhuri R.R."/>
            <person name="La Ragione R."/>
            <person name="Hildebrand F."/>
            <person name="Pallen M.J."/>
        </authorList>
    </citation>
    <scope>NUCLEOTIDE SEQUENCE</scope>
    <source>
        <strain evidence="1">ChiHcec3-11533</strain>
    </source>
</reference>
<protein>
    <submittedName>
        <fullName evidence="1">Uncharacterized protein</fullName>
    </submittedName>
</protein>
<proteinExistence type="predicted"/>
<accession>A0A9D1IDU1</accession>
<organism evidence="1 2">
    <name type="scientific">Candidatus Pullichristensenella excrementigallinarum</name>
    <dbReference type="NCBI Taxonomy" id="2840907"/>
    <lineage>
        <taxon>Bacteria</taxon>
        <taxon>Bacillati</taxon>
        <taxon>Bacillota</taxon>
        <taxon>Clostridia</taxon>
        <taxon>Candidatus Pullichristensenella</taxon>
    </lineage>
</organism>
<comment type="caution">
    <text evidence="1">The sequence shown here is derived from an EMBL/GenBank/DDBJ whole genome shotgun (WGS) entry which is preliminary data.</text>
</comment>
<dbReference type="AlphaFoldDB" id="A0A9D1IDU1"/>
<gene>
    <name evidence="1" type="ORF">IAB02_06150</name>
</gene>
<dbReference type="Proteomes" id="UP000824072">
    <property type="component" value="Unassembled WGS sequence"/>
</dbReference>
<evidence type="ECO:0000313" key="1">
    <source>
        <dbReference type="EMBL" id="HIU34129.1"/>
    </source>
</evidence>
<evidence type="ECO:0000313" key="2">
    <source>
        <dbReference type="Proteomes" id="UP000824072"/>
    </source>
</evidence>
<name>A0A9D1IDU1_9FIRM</name>
<sequence>MAKSRQTWYNFGTHLSRALMCREEETAVRCGCPDCGTYMVHADGPELGCVCPECGRRCRDCLGTDTVLSPEQIRREAENLRALFDRQEACWAQEDTQESPRREF</sequence>